<protein>
    <submittedName>
        <fullName evidence="1">11527_t:CDS:1</fullName>
    </submittedName>
</protein>
<organism evidence="1 2">
    <name type="scientific">Racocetra persica</name>
    <dbReference type="NCBI Taxonomy" id="160502"/>
    <lineage>
        <taxon>Eukaryota</taxon>
        <taxon>Fungi</taxon>
        <taxon>Fungi incertae sedis</taxon>
        <taxon>Mucoromycota</taxon>
        <taxon>Glomeromycotina</taxon>
        <taxon>Glomeromycetes</taxon>
        <taxon>Diversisporales</taxon>
        <taxon>Gigasporaceae</taxon>
        <taxon>Racocetra</taxon>
    </lineage>
</organism>
<accession>A0ACA9Q4X5</accession>
<evidence type="ECO:0000313" key="1">
    <source>
        <dbReference type="EMBL" id="CAG8733345.1"/>
    </source>
</evidence>
<evidence type="ECO:0000313" key="2">
    <source>
        <dbReference type="Proteomes" id="UP000789920"/>
    </source>
</evidence>
<sequence>SLIPFATIEEDLKEYYNYPGESYITYESEEDNSDTASFDSKIGVTATSNNSIINDGSQYKLPKTRKIIKQSKSRSTVFAPFKPPVKKAKILNSKSNLQQNQFYNTQENQLHNTQKNRSYSIQENQSYNAQKNQSYYAQEDQSYNAQEDQSYNAQENQSYELANHSNTAQNYIRPRNAFES</sequence>
<dbReference type="Proteomes" id="UP000789920">
    <property type="component" value="Unassembled WGS sequence"/>
</dbReference>
<name>A0ACA9Q4X5_9GLOM</name>
<feature type="non-terminal residue" evidence="1">
    <location>
        <position position="180"/>
    </location>
</feature>
<comment type="caution">
    <text evidence="1">The sequence shown here is derived from an EMBL/GenBank/DDBJ whole genome shotgun (WGS) entry which is preliminary data.</text>
</comment>
<keyword evidence="2" id="KW-1185">Reference proteome</keyword>
<gene>
    <name evidence="1" type="ORF">RPERSI_LOCUS12390</name>
</gene>
<dbReference type="EMBL" id="CAJVQC010026506">
    <property type="protein sequence ID" value="CAG8733345.1"/>
    <property type="molecule type" value="Genomic_DNA"/>
</dbReference>
<proteinExistence type="predicted"/>
<feature type="non-terminal residue" evidence="1">
    <location>
        <position position="1"/>
    </location>
</feature>
<reference evidence="1" key="1">
    <citation type="submission" date="2021-06" db="EMBL/GenBank/DDBJ databases">
        <authorList>
            <person name="Kallberg Y."/>
            <person name="Tangrot J."/>
            <person name="Rosling A."/>
        </authorList>
    </citation>
    <scope>NUCLEOTIDE SEQUENCE</scope>
    <source>
        <strain evidence="1">MA461A</strain>
    </source>
</reference>